<accession>A0ABQ0AN48</accession>
<evidence type="ECO:0000256" key="4">
    <source>
        <dbReference type="SAM" id="Phobius"/>
    </source>
</evidence>
<organism evidence="5 6">
    <name type="scientific">Pseudophaeobacter arcticus</name>
    <dbReference type="NCBI Taxonomy" id="385492"/>
    <lineage>
        <taxon>Bacteria</taxon>
        <taxon>Pseudomonadati</taxon>
        <taxon>Pseudomonadota</taxon>
        <taxon>Alphaproteobacteria</taxon>
        <taxon>Rhodobacterales</taxon>
        <taxon>Paracoccaceae</taxon>
        <taxon>Pseudophaeobacter</taxon>
    </lineage>
</organism>
<feature type="transmembrane region" description="Helical" evidence="4">
    <location>
        <begin position="140"/>
        <end position="160"/>
    </location>
</feature>
<evidence type="ECO:0000256" key="3">
    <source>
        <dbReference type="ARBA" id="ARBA00023136"/>
    </source>
</evidence>
<evidence type="ECO:0000256" key="2">
    <source>
        <dbReference type="ARBA" id="ARBA00022989"/>
    </source>
</evidence>
<keyword evidence="3 4" id="KW-0472">Membrane</keyword>
<name>A0ABQ0AN48_9RHOB</name>
<gene>
    <name evidence="5" type="ORF">NBRC116598_27520</name>
</gene>
<evidence type="ECO:0000313" key="6">
    <source>
        <dbReference type="Proteomes" id="UP001441944"/>
    </source>
</evidence>
<dbReference type="EMBL" id="BAABWU010000011">
    <property type="protein sequence ID" value="GAA6197308.1"/>
    <property type="molecule type" value="Genomic_DNA"/>
</dbReference>
<feature type="transmembrane region" description="Helical" evidence="4">
    <location>
        <begin position="24"/>
        <end position="47"/>
    </location>
</feature>
<feature type="transmembrane region" description="Helical" evidence="4">
    <location>
        <begin position="113"/>
        <end position="134"/>
    </location>
</feature>
<protein>
    <submittedName>
        <fullName evidence="5">MFS transporter</fullName>
    </submittedName>
</protein>
<proteinExistence type="predicted"/>
<feature type="transmembrane region" description="Helical" evidence="4">
    <location>
        <begin position="59"/>
        <end position="82"/>
    </location>
</feature>
<feature type="transmembrane region" description="Helical" evidence="4">
    <location>
        <begin position="201"/>
        <end position="220"/>
    </location>
</feature>
<feature type="transmembrane region" description="Helical" evidence="4">
    <location>
        <begin position="88"/>
        <end position="106"/>
    </location>
</feature>
<feature type="transmembrane region" description="Helical" evidence="4">
    <location>
        <begin position="255"/>
        <end position="272"/>
    </location>
</feature>
<keyword evidence="2 4" id="KW-1133">Transmembrane helix</keyword>
<reference evidence="5 6" key="1">
    <citation type="submission" date="2024-04" db="EMBL/GenBank/DDBJ databases">
        <title>Draft genome sequence of Pseudophaeobacter arcticus NBRC 116598.</title>
        <authorList>
            <person name="Miyakawa T."/>
            <person name="Kusuya Y."/>
            <person name="Miura T."/>
        </authorList>
    </citation>
    <scope>NUCLEOTIDE SEQUENCE [LARGE SCALE GENOMIC DNA]</scope>
    <source>
        <strain evidence="5 6">SU-CL00105</strain>
    </source>
</reference>
<dbReference type="InterPro" id="IPR011701">
    <property type="entry name" value="MFS"/>
</dbReference>
<evidence type="ECO:0000256" key="1">
    <source>
        <dbReference type="ARBA" id="ARBA00022692"/>
    </source>
</evidence>
<feature type="transmembrane region" description="Helical" evidence="4">
    <location>
        <begin position="329"/>
        <end position="356"/>
    </location>
</feature>
<comment type="caution">
    <text evidence="5">The sequence shown here is derived from an EMBL/GenBank/DDBJ whole genome shotgun (WGS) entry which is preliminary data.</text>
</comment>
<evidence type="ECO:0000313" key="5">
    <source>
        <dbReference type="EMBL" id="GAA6197308.1"/>
    </source>
</evidence>
<dbReference type="Proteomes" id="UP001441944">
    <property type="component" value="Unassembled WGS sequence"/>
</dbReference>
<feature type="transmembrane region" description="Helical" evidence="4">
    <location>
        <begin position="226"/>
        <end position="248"/>
    </location>
</feature>
<dbReference type="SUPFAM" id="SSF103473">
    <property type="entry name" value="MFS general substrate transporter"/>
    <property type="match status" value="1"/>
</dbReference>
<dbReference type="Pfam" id="PF07690">
    <property type="entry name" value="MFS_1"/>
    <property type="match status" value="1"/>
</dbReference>
<keyword evidence="1 4" id="KW-0812">Transmembrane</keyword>
<dbReference type="InterPro" id="IPR036259">
    <property type="entry name" value="MFS_trans_sf"/>
</dbReference>
<keyword evidence="6" id="KW-1185">Reference proteome</keyword>
<sequence>MAAQYGKISVIFDRMGLLYPDAGASLGFTVSLVGIVGIFFGLVAGLYVSSLGYRRSLVWALWIGAGMSALQALHLPFGLFLVSRLIEGLSHLSVVVAGPTLIAALSSDRDRGLAMTLWSTFFGVAFTLLAWFGLPLVAGFGLLSLFAAHGLIMAGLALWLGRALRDVPVPPRAKLPALRDLPGLHLPVYRSPWKVAPAAGWLFYTCCFVSILTVIPPYIAAEQRGYVLGAMPLASIASSMFLGVFLLRHFAAVKVAQLGFVLSACGVLWLWLQPGDPLACLALAAAMGLVQGGSFAAVPQLTLKDEDRAQAGGVLAQAGNLGNTIGTPLMVLALGLAGFSGLMAVLLVLFLGGFLVHQGLAQMRRHLPE</sequence>
<dbReference type="Gene3D" id="1.20.1250.20">
    <property type="entry name" value="MFS general substrate transporter like domains"/>
    <property type="match status" value="1"/>
</dbReference>